<evidence type="ECO:0000259" key="1">
    <source>
        <dbReference type="Pfam" id="PF14534"/>
    </source>
</evidence>
<dbReference type="InterPro" id="IPR032710">
    <property type="entry name" value="NTF2-like_dom_sf"/>
</dbReference>
<dbReference type="RefSeq" id="WP_158059913.1">
    <property type="nucleotide sequence ID" value="NZ_CP044427.1"/>
</dbReference>
<dbReference type="InterPro" id="IPR027843">
    <property type="entry name" value="DUF4440"/>
</dbReference>
<reference evidence="2 3" key="1">
    <citation type="submission" date="2019-09" db="EMBL/GenBank/DDBJ databases">
        <title>Serinicoccus pratensis sp. nov., isolated from meadow soil.</title>
        <authorList>
            <person name="Zhang W."/>
        </authorList>
    </citation>
    <scope>NUCLEOTIDE SEQUENCE [LARGE SCALE GENOMIC DNA]</scope>
    <source>
        <strain evidence="2 3">W204</strain>
    </source>
</reference>
<accession>A0A5J6V1N1</accession>
<protein>
    <submittedName>
        <fullName evidence="2">Nuclear transport factor 2 family protein</fullName>
    </submittedName>
</protein>
<name>A0A5J6V1N1_9MICO</name>
<gene>
    <name evidence="2" type="ORF">FY030_01150</name>
</gene>
<dbReference type="Proteomes" id="UP000326546">
    <property type="component" value="Chromosome"/>
</dbReference>
<dbReference type="KEGG" id="serw:FY030_01150"/>
<proteinExistence type="predicted"/>
<dbReference type="SUPFAM" id="SSF54427">
    <property type="entry name" value="NTF2-like"/>
    <property type="match status" value="1"/>
</dbReference>
<dbReference type="OrthoDB" id="7845843at2"/>
<feature type="domain" description="DUF4440" evidence="1">
    <location>
        <begin position="11"/>
        <end position="112"/>
    </location>
</feature>
<dbReference type="Gene3D" id="3.10.450.50">
    <property type="match status" value="1"/>
</dbReference>
<keyword evidence="3" id="KW-1185">Reference proteome</keyword>
<organism evidence="2 3">
    <name type="scientific">Ornithinimicrobium pratense</name>
    <dbReference type="NCBI Taxonomy" id="2593973"/>
    <lineage>
        <taxon>Bacteria</taxon>
        <taxon>Bacillati</taxon>
        <taxon>Actinomycetota</taxon>
        <taxon>Actinomycetes</taxon>
        <taxon>Micrococcales</taxon>
        <taxon>Ornithinimicrobiaceae</taxon>
        <taxon>Ornithinimicrobium</taxon>
    </lineage>
</organism>
<dbReference type="AlphaFoldDB" id="A0A5J6V1N1"/>
<evidence type="ECO:0000313" key="3">
    <source>
        <dbReference type="Proteomes" id="UP000326546"/>
    </source>
</evidence>
<dbReference type="EMBL" id="CP044427">
    <property type="protein sequence ID" value="QFG67515.1"/>
    <property type="molecule type" value="Genomic_DNA"/>
</dbReference>
<sequence>MRTIDDDLRCVLELERELQSPSTRGDADRLRKLLSPTFIEIGASGRRWDRRSILDLLVQETADPSTAGIRIDNLTGRQLTEDMIQVFWDSTRKDRRARRTSLWQRRDGRWQLIYHQATVLP</sequence>
<dbReference type="Pfam" id="PF14534">
    <property type="entry name" value="DUF4440"/>
    <property type="match status" value="1"/>
</dbReference>
<evidence type="ECO:0000313" key="2">
    <source>
        <dbReference type="EMBL" id="QFG67515.1"/>
    </source>
</evidence>